<reference evidence="8" key="1">
    <citation type="submission" date="2022-06" db="EMBL/GenBank/DDBJ databases">
        <title>Antifungal cultures and metabolites of lactic acid bacteria for use in dairy fermentations.</title>
        <authorList>
            <person name="Zhao Z."/>
            <person name="Gaenzle M."/>
        </authorList>
    </citation>
    <scope>NUCLEOTIDE SEQUENCE</scope>
    <source>
        <strain evidence="8">FUA3126</strain>
    </source>
</reference>
<evidence type="ECO:0000256" key="6">
    <source>
        <dbReference type="ARBA" id="ARBA00023136"/>
    </source>
</evidence>
<dbReference type="EMBL" id="JANDJP010000002">
    <property type="protein sequence ID" value="MDF9913287.1"/>
    <property type="molecule type" value="Genomic_DNA"/>
</dbReference>
<feature type="transmembrane region" description="Helical" evidence="7">
    <location>
        <begin position="240"/>
        <end position="264"/>
    </location>
</feature>
<feature type="transmembrane region" description="Helical" evidence="7">
    <location>
        <begin position="21"/>
        <end position="38"/>
    </location>
</feature>
<proteinExistence type="predicted"/>
<sequence>MFQKRENNLGQDKILPLVLRLVVPTMLAQFVNVLYSVVDRMFIGHISGIGTDALAGVGICSPIIAVLYAFSYLIGQGGTPVMAMALGAGNFPKAETVIANSLRLLIGIGLSLTVVFWLLRKQLLWWFGASTAIYPYALEFLSIYLCGTVFALLSGGMNSFLIAQGHAGIGVGTVLMGTVLNIILDPILIFGAHLGVAGAAIATVISQAVSATFAIACLCQLPLAARLHWRKIDWHLCQKIVRLGLAPFLTYALDSGLLILLNTVLQRTGGPKNGNVLVTCATIIQSYMLLITSPLSGITMGSQGIVSFNLGAREYGRVKRTLWSVFFVCLTFCSLMLLFSLFATPLFVHLFTSDTTLIERAVPYIKLYSAGVLFMAVQWTVTDMSIAMEQTRIALICSLFRKELYVLGVLLLPVLFQPYMAFAAQPICDVVAAIFSGVIFLQIVPRLLNSADKNPTIQTKVV</sequence>
<dbReference type="RefSeq" id="WP_225439146.1">
    <property type="nucleotide sequence ID" value="NZ_JAIWJF010000007.1"/>
</dbReference>
<keyword evidence="3" id="KW-1003">Cell membrane</keyword>
<dbReference type="NCBIfam" id="TIGR00797">
    <property type="entry name" value="matE"/>
    <property type="match status" value="1"/>
</dbReference>
<feature type="transmembrane region" description="Helical" evidence="7">
    <location>
        <begin position="196"/>
        <end position="219"/>
    </location>
</feature>
<name>A0ABT6DAH5_9LACO</name>
<feature type="transmembrane region" description="Helical" evidence="7">
    <location>
        <begin position="132"/>
        <end position="153"/>
    </location>
</feature>
<dbReference type="InterPro" id="IPR002528">
    <property type="entry name" value="MATE_fam"/>
</dbReference>
<feature type="transmembrane region" description="Helical" evidence="7">
    <location>
        <begin position="276"/>
        <end position="300"/>
    </location>
</feature>
<feature type="transmembrane region" description="Helical" evidence="7">
    <location>
        <begin position="422"/>
        <end position="444"/>
    </location>
</feature>
<accession>A0ABT6DAH5</accession>
<comment type="caution">
    <text evidence="8">The sequence shown here is derived from an EMBL/GenBank/DDBJ whole genome shotgun (WGS) entry which is preliminary data.</text>
</comment>
<protein>
    <submittedName>
        <fullName evidence="8">MATE family efflux transporter</fullName>
    </submittedName>
</protein>
<dbReference type="Proteomes" id="UP001152867">
    <property type="component" value="Unassembled WGS sequence"/>
</dbReference>
<dbReference type="InterPro" id="IPR048279">
    <property type="entry name" value="MdtK-like"/>
</dbReference>
<evidence type="ECO:0000256" key="2">
    <source>
        <dbReference type="ARBA" id="ARBA00022448"/>
    </source>
</evidence>
<evidence type="ECO:0000313" key="8">
    <source>
        <dbReference type="EMBL" id="MDF9913287.1"/>
    </source>
</evidence>
<keyword evidence="4 7" id="KW-0812">Transmembrane</keyword>
<feature type="transmembrane region" description="Helical" evidence="7">
    <location>
        <begin position="102"/>
        <end position="120"/>
    </location>
</feature>
<keyword evidence="2" id="KW-0813">Transport</keyword>
<dbReference type="InterPro" id="IPR051327">
    <property type="entry name" value="MATE_MepA_subfamily"/>
</dbReference>
<dbReference type="PIRSF" id="PIRSF006603">
    <property type="entry name" value="DinF"/>
    <property type="match status" value="1"/>
</dbReference>
<evidence type="ECO:0000313" key="9">
    <source>
        <dbReference type="Proteomes" id="UP001152867"/>
    </source>
</evidence>
<feature type="transmembrane region" description="Helical" evidence="7">
    <location>
        <begin position="321"/>
        <end position="343"/>
    </location>
</feature>
<evidence type="ECO:0000256" key="4">
    <source>
        <dbReference type="ARBA" id="ARBA00022692"/>
    </source>
</evidence>
<dbReference type="PANTHER" id="PTHR43823:SF3">
    <property type="entry name" value="MULTIDRUG EXPORT PROTEIN MEPA"/>
    <property type="match status" value="1"/>
</dbReference>
<feature type="transmembrane region" description="Helical" evidence="7">
    <location>
        <begin position="160"/>
        <end position="184"/>
    </location>
</feature>
<dbReference type="Pfam" id="PF01554">
    <property type="entry name" value="MatE"/>
    <property type="match status" value="2"/>
</dbReference>
<keyword evidence="9" id="KW-1185">Reference proteome</keyword>
<evidence type="ECO:0000256" key="7">
    <source>
        <dbReference type="SAM" id="Phobius"/>
    </source>
</evidence>
<comment type="subcellular location">
    <subcellularLocation>
        <location evidence="1">Cell membrane</location>
        <topology evidence="1">Multi-pass membrane protein</topology>
    </subcellularLocation>
</comment>
<feature type="transmembrane region" description="Helical" evidence="7">
    <location>
        <begin position="393"/>
        <end position="416"/>
    </location>
</feature>
<evidence type="ECO:0000256" key="3">
    <source>
        <dbReference type="ARBA" id="ARBA00022475"/>
    </source>
</evidence>
<organism evidence="8 9">
    <name type="scientific">Furfurilactobacillus milii</name>
    <dbReference type="NCBI Taxonomy" id="2888272"/>
    <lineage>
        <taxon>Bacteria</taxon>
        <taxon>Bacillati</taxon>
        <taxon>Bacillota</taxon>
        <taxon>Bacilli</taxon>
        <taxon>Lactobacillales</taxon>
        <taxon>Lactobacillaceae</taxon>
        <taxon>Furfurilactobacillus</taxon>
    </lineage>
</organism>
<gene>
    <name evidence="8" type="ORF">NNA32_03385</name>
</gene>
<keyword evidence="5 7" id="KW-1133">Transmembrane helix</keyword>
<evidence type="ECO:0000256" key="5">
    <source>
        <dbReference type="ARBA" id="ARBA00022989"/>
    </source>
</evidence>
<keyword evidence="6 7" id="KW-0472">Membrane</keyword>
<evidence type="ECO:0000256" key="1">
    <source>
        <dbReference type="ARBA" id="ARBA00004651"/>
    </source>
</evidence>
<dbReference type="PANTHER" id="PTHR43823">
    <property type="entry name" value="SPORULATION PROTEIN YKVU"/>
    <property type="match status" value="1"/>
</dbReference>
<feature type="transmembrane region" description="Helical" evidence="7">
    <location>
        <begin position="53"/>
        <end position="74"/>
    </location>
</feature>
<feature type="transmembrane region" description="Helical" evidence="7">
    <location>
        <begin position="363"/>
        <end position="381"/>
    </location>
</feature>